<evidence type="ECO:0000313" key="1">
    <source>
        <dbReference type="EMBL" id="KAF5206125.1"/>
    </source>
</evidence>
<reference evidence="1 2" key="1">
    <citation type="submission" date="2020-06" db="EMBL/GenBank/DDBJ databases">
        <title>Transcriptomic and genomic resources for Thalictrum thalictroides and T. hernandezii: Facilitating candidate gene discovery in an emerging model plant lineage.</title>
        <authorList>
            <person name="Arias T."/>
            <person name="Riano-Pachon D.M."/>
            <person name="Di Stilio V.S."/>
        </authorList>
    </citation>
    <scope>NUCLEOTIDE SEQUENCE [LARGE SCALE GENOMIC DNA]</scope>
    <source>
        <strain evidence="2">cv. WT478/WT964</strain>
        <tissue evidence="1">Leaves</tissue>
    </source>
</reference>
<gene>
    <name evidence="1" type="ORF">FRX31_004291</name>
</gene>
<name>A0A7J6XBB3_THATH</name>
<accession>A0A7J6XBB3</accession>
<comment type="caution">
    <text evidence="1">The sequence shown here is derived from an EMBL/GenBank/DDBJ whole genome shotgun (WGS) entry which is preliminary data.</text>
</comment>
<keyword evidence="2" id="KW-1185">Reference proteome</keyword>
<evidence type="ECO:0000313" key="2">
    <source>
        <dbReference type="Proteomes" id="UP000554482"/>
    </source>
</evidence>
<dbReference type="EMBL" id="JABWDY010003170">
    <property type="protein sequence ID" value="KAF5206125.1"/>
    <property type="molecule type" value="Genomic_DNA"/>
</dbReference>
<proteinExistence type="predicted"/>
<protein>
    <submittedName>
        <fullName evidence="1">Uncharacterized protein</fullName>
    </submittedName>
</protein>
<organism evidence="1 2">
    <name type="scientific">Thalictrum thalictroides</name>
    <name type="common">Rue-anemone</name>
    <name type="synonym">Anemone thalictroides</name>
    <dbReference type="NCBI Taxonomy" id="46969"/>
    <lineage>
        <taxon>Eukaryota</taxon>
        <taxon>Viridiplantae</taxon>
        <taxon>Streptophyta</taxon>
        <taxon>Embryophyta</taxon>
        <taxon>Tracheophyta</taxon>
        <taxon>Spermatophyta</taxon>
        <taxon>Magnoliopsida</taxon>
        <taxon>Ranunculales</taxon>
        <taxon>Ranunculaceae</taxon>
        <taxon>Thalictroideae</taxon>
        <taxon>Thalictrum</taxon>
    </lineage>
</organism>
<dbReference type="Proteomes" id="UP000554482">
    <property type="component" value="Unassembled WGS sequence"/>
</dbReference>
<sequence length="62" mass="7097">MKLEVNHHDIVVDGPIYTEYKSMECTGSSYVQHRAAAIFLKLCTFLLNTLLEVGHHPRQPFP</sequence>
<dbReference type="AlphaFoldDB" id="A0A7J6XBB3"/>